<dbReference type="Pfam" id="PF09723">
    <property type="entry name" value="Zn_ribbon_8"/>
    <property type="match status" value="1"/>
</dbReference>
<dbReference type="AlphaFoldDB" id="A0A933SD06"/>
<dbReference type="NCBIfam" id="TIGR02605">
    <property type="entry name" value="CxxC_CxxC_SSSS"/>
    <property type="match status" value="1"/>
</dbReference>
<feature type="region of interest" description="Disordered" evidence="1">
    <location>
        <begin position="62"/>
        <end position="84"/>
    </location>
</feature>
<dbReference type="InterPro" id="IPR013429">
    <property type="entry name" value="Regulatory_FmdB_Zinc_ribbon"/>
</dbReference>
<evidence type="ECO:0000313" key="4">
    <source>
        <dbReference type="Proteomes" id="UP000696931"/>
    </source>
</evidence>
<protein>
    <submittedName>
        <fullName evidence="3">Zinc ribbon domain-containing protein</fullName>
    </submittedName>
</protein>
<dbReference type="PANTHER" id="PTHR34404:SF2">
    <property type="entry name" value="CONSERVED SERINE RICH PROTEIN"/>
    <property type="match status" value="1"/>
</dbReference>
<accession>A0A933SD06</accession>
<proteinExistence type="predicted"/>
<dbReference type="SMART" id="SM00834">
    <property type="entry name" value="CxxC_CXXC_SSSS"/>
    <property type="match status" value="1"/>
</dbReference>
<comment type="caution">
    <text evidence="3">The sequence shown here is derived from an EMBL/GenBank/DDBJ whole genome shotgun (WGS) entry which is preliminary data.</text>
</comment>
<feature type="domain" description="Putative regulatory protein FmdB zinc ribbon" evidence="2">
    <location>
        <begin position="1"/>
        <end position="40"/>
    </location>
</feature>
<evidence type="ECO:0000259" key="2">
    <source>
        <dbReference type="SMART" id="SM00834"/>
    </source>
</evidence>
<name>A0A933SD06_UNCEI</name>
<gene>
    <name evidence="3" type="ORF">HZA61_08450</name>
</gene>
<evidence type="ECO:0000256" key="1">
    <source>
        <dbReference type="SAM" id="MobiDB-lite"/>
    </source>
</evidence>
<dbReference type="Proteomes" id="UP000696931">
    <property type="component" value="Unassembled WGS sequence"/>
</dbReference>
<sequence length="84" mass="9042">MPTYDYRCDNEHTFEEFHSMSDETPRMCPTCGAPARKVPGGGGGFLFKGSGFYITDYRSSSYKEGAKADKPSSGGGDSKPSKGD</sequence>
<organism evidence="3 4">
    <name type="scientific">Eiseniibacteriota bacterium</name>
    <dbReference type="NCBI Taxonomy" id="2212470"/>
    <lineage>
        <taxon>Bacteria</taxon>
        <taxon>Candidatus Eiseniibacteriota</taxon>
    </lineage>
</organism>
<dbReference type="EMBL" id="JACRIW010000056">
    <property type="protein sequence ID" value="MBI5169503.1"/>
    <property type="molecule type" value="Genomic_DNA"/>
</dbReference>
<reference evidence="3" key="1">
    <citation type="submission" date="2020-07" db="EMBL/GenBank/DDBJ databases">
        <title>Huge and variable diversity of episymbiotic CPR bacteria and DPANN archaea in groundwater ecosystems.</title>
        <authorList>
            <person name="He C.Y."/>
            <person name="Keren R."/>
            <person name="Whittaker M."/>
            <person name="Farag I.F."/>
            <person name="Doudna J."/>
            <person name="Cate J.H.D."/>
            <person name="Banfield J.F."/>
        </authorList>
    </citation>
    <scope>NUCLEOTIDE SEQUENCE</scope>
    <source>
        <strain evidence="3">NC_groundwater_1813_Pr3_B-0.1um_71_17</strain>
    </source>
</reference>
<dbReference type="PANTHER" id="PTHR34404">
    <property type="entry name" value="REGULATORY PROTEIN, FMDB FAMILY"/>
    <property type="match status" value="1"/>
</dbReference>
<evidence type="ECO:0000313" key="3">
    <source>
        <dbReference type="EMBL" id="MBI5169503.1"/>
    </source>
</evidence>